<proteinExistence type="predicted"/>
<sequence length="183" mass="21063">MRNPNLEMQSYLGIFQCPAAAKLRACMQMQSALRKIPLALKVFPSSSLLQNSAVMFGNRRYRDKKIKVKCDMNLHHEISRFRLDYGVSTVMYRAQCTTTLHVITTTPHEWQSITCLIIKLSLPVMNVIGIIIGLTTSIDVKIKIYDFAQSAYCTDRSFEIVIYTGMRHLHYKKLRITAQLQIM</sequence>
<protein>
    <submittedName>
        <fullName evidence="1">Uncharacterized protein</fullName>
    </submittedName>
</protein>
<dbReference type="Proteomes" id="UP000241690">
    <property type="component" value="Unassembled WGS sequence"/>
</dbReference>
<name>A0A2T4A813_TRIHA</name>
<reference evidence="1 2" key="1">
    <citation type="submission" date="2016-07" db="EMBL/GenBank/DDBJ databases">
        <title>Multiple horizontal gene transfer events from other fungi enriched the ability of initially mycotrophic Trichoderma (Ascomycota) to feed on dead plant biomass.</title>
        <authorList>
            <consortium name="DOE Joint Genome Institute"/>
            <person name="Aerts A."/>
            <person name="Atanasova L."/>
            <person name="Chenthamara K."/>
            <person name="Zhang J."/>
            <person name="Grujic M."/>
            <person name="Henrissat B."/>
            <person name="Kuo A."/>
            <person name="Salamov A."/>
            <person name="Lipzen A."/>
            <person name="Labutti K."/>
            <person name="Barry K."/>
            <person name="Miao Y."/>
            <person name="Rahimi M.J."/>
            <person name="Shen Q."/>
            <person name="Grigoriev I.V."/>
            <person name="Kubicek C.P."/>
            <person name="Druzhinina I.S."/>
        </authorList>
    </citation>
    <scope>NUCLEOTIDE SEQUENCE [LARGE SCALE GENOMIC DNA]</scope>
    <source>
        <strain evidence="1 2">CBS 226.95</strain>
    </source>
</reference>
<gene>
    <name evidence="1" type="ORF">M431DRAFT_556301</name>
</gene>
<dbReference type="RefSeq" id="XP_024772891.1">
    <property type="nucleotide sequence ID" value="XM_024921443.1"/>
</dbReference>
<evidence type="ECO:0000313" key="1">
    <source>
        <dbReference type="EMBL" id="PTB53214.1"/>
    </source>
</evidence>
<evidence type="ECO:0000313" key="2">
    <source>
        <dbReference type="Proteomes" id="UP000241690"/>
    </source>
</evidence>
<accession>A0A2T4A813</accession>
<dbReference type="GeneID" id="36630025"/>
<dbReference type="AlphaFoldDB" id="A0A2T4A813"/>
<organism evidence="1 2">
    <name type="scientific">Trichoderma harzianum CBS 226.95</name>
    <dbReference type="NCBI Taxonomy" id="983964"/>
    <lineage>
        <taxon>Eukaryota</taxon>
        <taxon>Fungi</taxon>
        <taxon>Dikarya</taxon>
        <taxon>Ascomycota</taxon>
        <taxon>Pezizomycotina</taxon>
        <taxon>Sordariomycetes</taxon>
        <taxon>Hypocreomycetidae</taxon>
        <taxon>Hypocreales</taxon>
        <taxon>Hypocreaceae</taxon>
        <taxon>Trichoderma</taxon>
    </lineage>
</organism>
<keyword evidence="2" id="KW-1185">Reference proteome</keyword>
<dbReference type="EMBL" id="KZ679682">
    <property type="protein sequence ID" value="PTB53214.1"/>
    <property type="molecule type" value="Genomic_DNA"/>
</dbReference>